<dbReference type="Gene3D" id="3.10.20.90">
    <property type="entry name" value="Phosphatidylinositol 3-kinase Catalytic Subunit, Chain A, domain 1"/>
    <property type="match status" value="1"/>
</dbReference>
<dbReference type="SUPFAM" id="SSF54277">
    <property type="entry name" value="CAD &amp; PB1 domains"/>
    <property type="match status" value="1"/>
</dbReference>
<feature type="compositionally biased region" description="Polar residues" evidence="1">
    <location>
        <begin position="390"/>
        <end position="412"/>
    </location>
</feature>
<accession>A0ABR2VUE1</accession>
<dbReference type="Gene3D" id="3.30.1520.10">
    <property type="entry name" value="Phox-like domain"/>
    <property type="match status" value="1"/>
</dbReference>
<dbReference type="Pfam" id="PF00564">
    <property type="entry name" value="PB1"/>
    <property type="match status" value="1"/>
</dbReference>
<evidence type="ECO:0000313" key="3">
    <source>
        <dbReference type="EMBL" id="KAK9702674.1"/>
    </source>
</evidence>
<feature type="domain" description="PB1" evidence="2">
    <location>
        <begin position="487"/>
        <end position="568"/>
    </location>
</feature>
<evidence type="ECO:0000259" key="2">
    <source>
        <dbReference type="Pfam" id="PF00564"/>
    </source>
</evidence>
<dbReference type="InterPro" id="IPR000270">
    <property type="entry name" value="PB1_dom"/>
</dbReference>
<protein>
    <recommendedName>
        <fullName evidence="2">PB1 domain-containing protein</fullName>
    </recommendedName>
</protein>
<name>A0ABR2VUE1_9FUNG</name>
<keyword evidence="4" id="KW-1185">Reference proteome</keyword>
<dbReference type="Proteomes" id="UP001479436">
    <property type="component" value="Unassembled WGS sequence"/>
</dbReference>
<sequence>MVALRASSALVEPAAFVATARVVSYELRGEKCWFTLSIIPDNLDETTDECLSHIPYVVYRLFDDFKYFVSYLTLECEKYAERPPKLATRKRILSSKTTHAGRKIEDLNDFLSGVFALPVNIRGSICFSEFFGLWESDLSESLAMTPISVDLSKATIPTVSTVQEAFESFELESSPSPASPNSLQRSNTVASYAYSNTSESPLKVAPWNARHMTIKEKAVWQTKRSSLIRSHSCRSNGSGSVAVIAPFVRVKVILNSDNIINIMVARNIPYDDLRKRIFEKFCENQAFKPEDFESVVLAYKRENSLIVIATNEDLRTVLVEGIDKYTFYLPSSKLLDEFFWMREVAEINKSVNASEHANDNRDSGYISYRSLSNESLRERFLHENSHKTQPKQNSFSSLHRQNSTPLRRQNSLAAIRNVPQPGSYLRRQKTMAAIHQKAVITPLQHDNSETDPSTTASTLRREFISEKPTFYNSNMAQLEGSSPSIIFRLKVVLDSESCVVIPVRNDVTCSELKAVISKAFLQAGYSEERLESLQLIYRTMDSHFLTVENEQDVHSLISIVRLDERTPNISSLSLYLFPRGLFSSLRRGGVLLDIPLEMICVS</sequence>
<reference evidence="3 4" key="1">
    <citation type="submission" date="2023-04" db="EMBL/GenBank/DDBJ databases">
        <title>Genome of Basidiobolus ranarum AG-B5.</title>
        <authorList>
            <person name="Stajich J.E."/>
            <person name="Carter-House D."/>
            <person name="Gryganskyi A."/>
        </authorList>
    </citation>
    <scope>NUCLEOTIDE SEQUENCE [LARGE SCALE GENOMIC DNA]</scope>
    <source>
        <strain evidence="3 4">AG-B5</strain>
    </source>
</reference>
<evidence type="ECO:0000313" key="4">
    <source>
        <dbReference type="Proteomes" id="UP001479436"/>
    </source>
</evidence>
<gene>
    <name evidence="3" type="ORF">K7432_011125</name>
</gene>
<proteinExistence type="predicted"/>
<organism evidence="3 4">
    <name type="scientific">Basidiobolus ranarum</name>
    <dbReference type="NCBI Taxonomy" id="34480"/>
    <lineage>
        <taxon>Eukaryota</taxon>
        <taxon>Fungi</taxon>
        <taxon>Fungi incertae sedis</taxon>
        <taxon>Zoopagomycota</taxon>
        <taxon>Entomophthoromycotina</taxon>
        <taxon>Basidiobolomycetes</taxon>
        <taxon>Basidiobolales</taxon>
        <taxon>Basidiobolaceae</taxon>
        <taxon>Basidiobolus</taxon>
    </lineage>
</organism>
<evidence type="ECO:0000256" key="1">
    <source>
        <dbReference type="SAM" id="MobiDB-lite"/>
    </source>
</evidence>
<dbReference type="EMBL" id="JASJQH010007704">
    <property type="protein sequence ID" value="KAK9702674.1"/>
    <property type="molecule type" value="Genomic_DNA"/>
</dbReference>
<feature type="region of interest" description="Disordered" evidence="1">
    <location>
        <begin position="383"/>
        <end position="419"/>
    </location>
</feature>
<comment type="caution">
    <text evidence="3">The sequence shown here is derived from an EMBL/GenBank/DDBJ whole genome shotgun (WGS) entry which is preliminary data.</text>
</comment>
<dbReference type="InterPro" id="IPR036871">
    <property type="entry name" value="PX_dom_sf"/>
</dbReference>
<dbReference type="SUPFAM" id="SSF64268">
    <property type="entry name" value="PX domain"/>
    <property type="match status" value="1"/>
</dbReference>